<sequence length="145" mass="16543">MCLCLKSLFVSRLLSSSHQIPLNILYVDCKMCPFGQEVVYSIFAGSVRIQTTRLKSTACAIWSKAYSIRFVTRSRSWTEPPSELTEPNRGSTLRASDHDYQISASAKWLLFLRNVMTVALYFMRLEIFKLLTCKQNKFGSSAVQI</sequence>
<protein>
    <submittedName>
        <fullName evidence="1">Uncharacterized protein</fullName>
    </submittedName>
</protein>
<name>A0A9P7A3U5_9AGAM</name>
<proteinExistence type="predicted"/>
<gene>
    <name evidence="1" type="ORF">EV702DRAFT_1068141</name>
</gene>
<reference evidence="1" key="1">
    <citation type="journal article" date="2020" name="New Phytol.">
        <title>Comparative genomics reveals dynamic genome evolution in host specialist ectomycorrhizal fungi.</title>
        <authorList>
            <person name="Lofgren L.A."/>
            <person name="Nguyen N.H."/>
            <person name="Vilgalys R."/>
            <person name="Ruytinx J."/>
            <person name="Liao H.L."/>
            <person name="Branco S."/>
            <person name="Kuo A."/>
            <person name="LaButti K."/>
            <person name="Lipzen A."/>
            <person name="Andreopoulos W."/>
            <person name="Pangilinan J."/>
            <person name="Riley R."/>
            <person name="Hundley H."/>
            <person name="Na H."/>
            <person name="Barry K."/>
            <person name="Grigoriev I.V."/>
            <person name="Stajich J.E."/>
            <person name="Kennedy P.G."/>
        </authorList>
    </citation>
    <scope>NUCLEOTIDE SEQUENCE</scope>
    <source>
        <strain evidence="1">DOB743</strain>
    </source>
</reference>
<accession>A0A9P7A3U5</accession>
<organism evidence="1 2">
    <name type="scientific">Suillus placidus</name>
    <dbReference type="NCBI Taxonomy" id="48579"/>
    <lineage>
        <taxon>Eukaryota</taxon>
        <taxon>Fungi</taxon>
        <taxon>Dikarya</taxon>
        <taxon>Basidiomycota</taxon>
        <taxon>Agaricomycotina</taxon>
        <taxon>Agaricomycetes</taxon>
        <taxon>Agaricomycetidae</taxon>
        <taxon>Boletales</taxon>
        <taxon>Suillineae</taxon>
        <taxon>Suillaceae</taxon>
        <taxon>Suillus</taxon>
    </lineage>
</organism>
<comment type="caution">
    <text evidence="1">The sequence shown here is derived from an EMBL/GenBank/DDBJ whole genome shotgun (WGS) entry which is preliminary data.</text>
</comment>
<dbReference type="AlphaFoldDB" id="A0A9P7A3U5"/>
<keyword evidence="2" id="KW-1185">Reference proteome</keyword>
<evidence type="ECO:0000313" key="1">
    <source>
        <dbReference type="EMBL" id="KAG1781944.1"/>
    </source>
</evidence>
<dbReference type="Proteomes" id="UP000714275">
    <property type="component" value="Unassembled WGS sequence"/>
</dbReference>
<dbReference type="EMBL" id="JABBWD010000004">
    <property type="protein sequence ID" value="KAG1781944.1"/>
    <property type="molecule type" value="Genomic_DNA"/>
</dbReference>
<evidence type="ECO:0000313" key="2">
    <source>
        <dbReference type="Proteomes" id="UP000714275"/>
    </source>
</evidence>